<proteinExistence type="predicted"/>
<evidence type="ECO:0000313" key="1">
    <source>
        <dbReference type="EMBL" id="PXF40562.1"/>
    </source>
</evidence>
<dbReference type="EMBL" id="NBIV01000282">
    <property type="protein sequence ID" value="PXF40562.1"/>
    <property type="molecule type" value="Genomic_DNA"/>
</dbReference>
<reference evidence="1 2" key="1">
    <citation type="journal article" date="2018" name="Mol. Biol. Evol.">
        <title>Analysis of the draft genome of the red seaweed Gracilariopsis chorda provides insights into genome size evolution in Rhodophyta.</title>
        <authorList>
            <person name="Lee J."/>
            <person name="Yang E.C."/>
            <person name="Graf L."/>
            <person name="Yang J.H."/>
            <person name="Qiu H."/>
            <person name="Zel Zion U."/>
            <person name="Chan C.X."/>
            <person name="Stephens T.G."/>
            <person name="Weber A.P.M."/>
            <person name="Boo G.H."/>
            <person name="Boo S.M."/>
            <person name="Kim K.M."/>
            <person name="Shin Y."/>
            <person name="Jung M."/>
            <person name="Lee S.J."/>
            <person name="Yim H.S."/>
            <person name="Lee J.H."/>
            <person name="Bhattacharya D."/>
            <person name="Yoon H.S."/>
        </authorList>
    </citation>
    <scope>NUCLEOTIDE SEQUENCE [LARGE SCALE GENOMIC DNA]</scope>
    <source>
        <strain evidence="1 2">SKKU-2015</strain>
        <tissue evidence="1">Whole body</tissue>
    </source>
</reference>
<dbReference type="Proteomes" id="UP000247409">
    <property type="component" value="Unassembled WGS sequence"/>
</dbReference>
<accession>A0A2V3IET4</accession>
<dbReference type="AlphaFoldDB" id="A0A2V3IET4"/>
<keyword evidence="2" id="KW-1185">Reference proteome</keyword>
<evidence type="ECO:0000313" key="2">
    <source>
        <dbReference type="Proteomes" id="UP000247409"/>
    </source>
</evidence>
<organism evidence="1 2">
    <name type="scientific">Gracilariopsis chorda</name>
    <dbReference type="NCBI Taxonomy" id="448386"/>
    <lineage>
        <taxon>Eukaryota</taxon>
        <taxon>Rhodophyta</taxon>
        <taxon>Florideophyceae</taxon>
        <taxon>Rhodymeniophycidae</taxon>
        <taxon>Gracilariales</taxon>
        <taxon>Gracilariaceae</taxon>
        <taxon>Gracilariopsis</taxon>
    </lineage>
</organism>
<name>A0A2V3IET4_9FLOR</name>
<gene>
    <name evidence="1" type="ORF">BWQ96_09717</name>
</gene>
<protein>
    <submittedName>
        <fullName evidence="1">Uncharacterized protein</fullName>
    </submittedName>
</protein>
<sequence>MVMIALCHVDGAFDAILIATDSVPVATLFRWPRVAATNVVSGIVKD</sequence>
<comment type="caution">
    <text evidence="1">The sequence shown here is derived from an EMBL/GenBank/DDBJ whole genome shotgun (WGS) entry which is preliminary data.</text>
</comment>